<protein>
    <recommendedName>
        <fullName evidence="7">Phospholipase A1</fullName>
    </recommendedName>
</protein>
<dbReference type="GO" id="GO:0016042">
    <property type="term" value="P:lipid catabolic process"/>
    <property type="evidence" value="ECO:0007669"/>
    <property type="project" value="UniProtKB-KW"/>
</dbReference>
<reference evidence="5 6" key="1">
    <citation type="journal article" date="2018" name="Proc. Natl. Acad. Sci. U.S.A.">
        <title>Draft genome sequence of Camellia sinensis var. sinensis provides insights into the evolution of the tea genome and tea quality.</title>
        <authorList>
            <person name="Wei C."/>
            <person name="Yang H."/>
            <person name="Wang S."/>
            <person name="Zhao J."/>
            <person name="Liu C."/>
            <person name="Gao L."/>
            <person name="Xia E."/>
            <person name="Lu Y."/>
            <person name="Tai Y."/>
            <person name="She G."/>
            <person name="Sun J."/>
            <person name="Cao H."/>
            <person name="Tong W."/>
            <person name="Gao Q."/>
            <person name="Li Y."/>
            <person name="Deng W."/>
            <person name="Jiang X."/>
            <person name="Wang W."/>
            <person name="Chen Q."/>
            <person name="Zhang S."/>
            <person name="Li H."/>
            <person name="Wu J."/>
            <person name="Wang P."/>
            <person name="Li P."/>
            <person name="Shi C."/>
            <person name="Zheng F."/>
            <person name="Jian J."/>
            <person name="Huang B."/>
            <person name="Shan D."/>
            <person name="Shi M."/>
            <person name="Fang C."/>
            <person name="Yue Y."/>
            <person name="Li F."/>
            <person name="Li D."/>
            <person name="Wei S."/>
            <person name="Han B."/>
            <person name="Jiang C."/>
            <person name="Yin Y."/>
            <person name="Xia T."/>
            <person name="Zhang Z."/>
            <person name="Bennetzen J.L."/>
            <person name="Zhao S."/>
            <person name="Wan X."/>
        </authorList>
    </citation>
    <scope>NUCLEOTIDE SEQUENCE [LARGE SCALE GENOMIC DNA]</scope>
    <source>
        <strain evidence="6">cv. Shuchazao</strain>
        <tissue evidence="5">Leaf</tissue>
    </source>
</reference>
<dbReference type="InterPro" id="IPR029058">
    <property type="entry name" value="AB_hydrolase_fold"/>
</dbReference>
<proteinExistence type="inferred from homology"/>
<evidence type="ECO:0008006" key="7">
    <source>
        <dbReference type="Google" id="ProtNLM"/>
    </source>
</evidence>
<evidence type="ECO:0000256" key="3">
    <source>
        <dbReference type="ARBA" id="ARBA00022963"/>
    </source>
</evidence>
<keyword evidence="4" id="KW-0443">Lipid metabolism</keyword>
<keyword evidence="6" id="KW-1185">Reference proteome</keyword>
<evidence type="ECO:0000313" key="6">
    <source>
        <dbReference type="Proteomes" id="UP000306102"/>
    </source>
</evidence>
<name>A0A4S4DVI5_CAMSN</name>
<dbReference type="Gene3D" id="3.40.50.1820">
    <property type="entry name" value="alpha/beta hydrolase"/>
    <property type="match status" value="1"/>
</dbReference>
<keyword evidence="3" id="KW-0442">Lipid degradation</keyword>
<dbReference type="PANTHER" id="PTHR31403">
    <property type="entry name" value="PHOSPHOLIPASE A1-IBETA2, CHLOROPLASTIC"/>
    <property type="match status" value="1"/>
</dbReference>
<comment type="similarity">
    <text evidence="1">Belongs to the AB hydrolase superfamily. Lipase family.</text>
</comment>
<evidence type="ECO:0000256" key="2">
    <source>
        <dbReference type="ARBA" id="ARBA00022801"/>
    </source>
</evidence>
<dbReference type="STRING" id="542762.A0A4S4DVI5"/>
<dbReference type="AlphaFoldDB" id="A0A4S4DVI5"/>
<sequence length="134" mass="16103">MRRGTTLRLCLQRKTSNKWHEIQDCCDWDNLLKLLHPWLRREIVKYGEFVQATYDAFDFDSFSEYCGSCRYNRDKIFDKLGLTKNGYKVSKYIHAMSYMDVPRWLERSALGQTWSKDFNWMEFVVVSDDEETGE</sequence>
<accession>A0A4S4DVI5</accession>
<dbReference type="EMBL" id="SDRB02010299">
    <property type="protein sequence ID" value="THG07034.1"/>
    <property type="molecule type" value="Genomic_DNA"/>
</dbReference>
<evidence type="ECO:0000256" key="1">
    <source>
        <dbReference type="ARBA" id="ARBA00010701"/>
    </source>
</evidence>
<dbReference type="PANTHER" id="PTHR31403:SF11">
    <property type="entry name" value="OS12G0614500 PROTEIN"/>
    <property type="match status" value="1"/>
</dbReference>
<gene>
    <name evidence="5" type="ORF">TEA_008484</name>
</gene>
<evidence type="ECO:0000313" key="5">
    <source>
        <dbReference type="EMBL" id="THG07034.1"/>
    </source>
</evidence>
<comment type="caution">
    <text evidence="5">The sequence shown here is derived from an EMBL/GenBank/DDBJ whole genome shotgun (WGS) entry which is preliminary data.</text>
</comment>
<evidence type="ECO:0000256" key="4">
    <source>
        <dbReference type="ARBA" id="ARBA00023098"/>
    </source>
</evidence>
<organism evidence="5 6">
    <name type="scientific">Camellia sinensis var. sinensis</name>
    <name type="common">China tea</name>
    <dbReference type="NCBI Taxonomy" id="542762"/>
    <lineage>
        <taxon>Eukaryota</taxon>
        <taxon>Viridiplantae</taxon>
        <taxon>Streptophyta</taxon>
        <taxon>Embryophyta</taxon>
        <taxon>Tracheophyta</taxon>
        <taxon>Spermatophyta</taxon>
        <taxon>Magnoliopsida</taxon>
        <taxon>eudicotyledons</taxon>
        <taxon>Gunneridae</taxon>
        <taxon>Pentapetalae</taxon>
        <taxon>asterids</taxon>
        <taxon>Ericales</taxon>
        <taxon>Theaceae</taxon>
        <taxon>Camellia</taxon>
    </lineage>
</organism>
<dbReference type="Proteomes" id="UP000306102">
    <property type="component" value="Unassembled WGS sequence"/>
</dbReference>
<dbReference type="GO" id="GO:0004620">
    <property type="term" value="F:phospholipase activity"/>
    <property type="evidence" value="ECO:0007669"/>
    <property type="project" value="TreeGrafter"/>
</dbReference>
<keyword evidence="2" id="KW-0378">Hydrolase</keyword>